<dbReference type="NCBIfam" id="TIGR03696">
    <property type="entry name" value="Rhs_assc_core"/>
    <property type="match status" value="1"/>
</dbReference>
<name>A0A4R5A1Y0_9ACTN</name>
<evidence type="ECO:0000256" key="5">
    <source>
        <dbReference type="SAM" id="Phobius"/>
    </source>
</evidence>
<feature type="transmembrane region" description="Helical" evidence="5">
    <location>
        <begin position="2317"/>
        <end position="2336"/>
    </location>
</feature>
<gene>
    <name evidence="8" type="ORF">E1263_00480</name>
</gene>
<organism evidence="8 9">
    <name type="scientific">Kribbella antibiotica</name>
    <dbReference type="NCBI Taxonomy" id="190195"/>
    <lineage>
        <taxon>Bacteria</taxon>
        <taxon>Bacillati</taxon>
        <taxon>Actinomycetota</taxon>
        <taxon>Actinomycetes</taxon>
        <taxon>Propionibacteriales</taxon>
        <taxon>Kribbellaceae</taxon>
        <taxon>Kribbella</taxon>
    </lineage>
</organism>
<sequence>MDTIKPGAAPTTPGVDSSNSRPPKEAGPQRDRPSLSLPTAGGAVRGMGEKFAANPLTGTASLTVPIAVTAARAGGTPELSLTYDSGGGNGPFGLGWSLELPSVTRRTDKGVPRYVDDGPQADVFQLSGAEDLVPVPGTATYRPRTEGLSSRIERIEEQRSGVLTWRVTTTENTVSVFGSTDASRVSDPNDPGRVYRWLLDETIDERGNRIRYDYQADGAQRYLKRVRYGNRTATGDFCFEVVLDYGEHDQARPTPDESGQWTTRPDAFSVRRSGFELRTKRLCSRVLMFHRLPELGTDPVLVASTDFEHALEPASTKLTSVTHFGYLTSEDGYSRERLPPLRFGYTPRVVAPVQGDLIGAPEENGYRWTDLDGEGIPGVLSEQAGAWYYRPNLGGGVLAPPRAVDPLPSGGRLNKGARLGDLAGDGRQTLAAFDGTAPGYHRRTSDRNWTDFSPFDRLPQLDWNDSNLRFVDLTGDGLADLLQTSSDGFTWFPSLGLRGYDDSFWQPAARTEDHGPRLVFADLAQSIYLADMTGDGLTDLVRIGNGEIGYWPNLGHGRFGGLIRMAAAPVFDHPDKFDQRRVRLADVDGSAPTDLLYLGEHGIRVWFNQAGNSWSAPELLGWAGVTEPDSVQLVDLLGTGTACLVRAEQRPDGEPPVRYLDLMAAGKPHLMTTVTSGMGLTTTVRYRSSTTFALADAAAGRPWLTHLPFPVLVVADTTVEDEVADTRLVTSYRYRHGFYDGAEREFRGFAYVEQRDALSFSGSVDRLYQLPAVVKRWQHTGWYPDADQISRQFLDEYWRSGAGPLLQDTIIPEGLSVEEEREVVRALRGHALREEVFTEDEDGRLGNPYTVTETNYRLRLLQPKGDAPYGVVIALPGETITAHTERHSDDPRIAHTVALDVDDWGNVLQSVTIAYPRRTGDDPEQARQYLTLSEHDIVNVSGATGPWRIGIGAGSRTYELGGLPRHADIFTAQEISDGLAIADDLRFQDEVSGSVPQRRLLSRTRQTYYASDLSTELGSEEVSFPLLPYRSYEQVFDSGQVPLLYGDRVSDTLLIDAGYVEAQGLWWTPSGRNVFDPARFYLPTSSIDPFGSTWQVGYDRHLLRQVRFEDPLGNVNQAELNYRVLQAWLLTDPNLNQSAVRFDHLGMVVATALLGKGEGDSLDLSTAEASAADRPSTWLTYDLGVRPVVVRTFARELHAKAGPIQESKAFSDGTGRTILTKVQAEPATDGAPRWIGTGRTIYDNKGNPVKKYEPYFAADSGFDTEPAMVQSGVTTILRYDALSRLIGTDYPDGTFSKVVFDAWDREDWDRNDTVLDSQWYASRAVLPVDDPRRQAADSAAGHAGTPTRSSFDTLGHAHVVRADNGTGFLETTVDRDVQGNERSTTDPRGLRVLEQRFDMLGRVAHSISPDSGQRWLLADVAGSPAHGWDDRGTTTRVRYDRLHRPTHSYAGTVGGPEILRLLTVYGERTADAITHNLRTRPAMVFDGAGLQRTAEIDFKGNTLIAERRLAIDPRSEPDWTDLENLSEPDDVLSTADALLEDVTYRTSTTFDALNRPSSSTNADGSRTRLHYNAGKLLETVETRSDGAAAWTPVVTNIDYNARGERVQLVRGNGARTVYGYEPDTFRLSSVDTTATDSVIQTLRYTYDPVGNVVQVADPSQDTVFYRNTAVGSTRSYRYDPVYRLSSASGREHIGQTGQPAAADLDFGPLPHANDGTALREYTETYRYDPSGNLTELAHLATAGSWTRQHLIDASSNRLVANSIPGDDPGTFSARYTYDAAGNTLTMPHLPSVDWDVENRLVHAGLGGGGDAHYQYDGSGHRIRATVTRAGATETRIYLGSVELYVKQVGQSARVRRETLRAADGVALIETTTVDDGRPVANPVPLRRFQLTDHLGSATVELDDSSNVLSYEEYHPFGTTSFHSAPRNNVSRKRYRYTGKERDEETGFYYHGARYYAPWLARWTIPDPAGLVDGPGRYSYARNNPVRLVDPTGLEGDDPQRWLSQSRPYWQEVTATGATRGITDGHRANLVKATQIWGGPDGKIQAGHLGTPFVITRAGEKGFVFAQNGPENARDAKGDKAIGNAARGAGQFARTNEVDLTVAPRTRYGVSPDSPAFLEPGFKDFKLPAGPTAPNEGPRGQLRLPFDPEVFEPKQGPAGPSPQLELPFEKGLATKEPAAPAAPKPQQLSLPSAKRQAVASASQPRSSGMTATRAGNVGASVARTVPLVAEAEIATSTAAVYAHALGYTATGSALTTAAAAVPVAGAAVVTGAAVGNLAEAFATQRGASQPTAQAAGVVSAALAGAGVGALVGSAAGGIGALPGAAVGAAFGMGAYYLSKMW</sequence>
<dbReference type="PANTHER" id="PTHR32305:SF15">
    <property type="entry name" value="PROTEIN RHSA-RELATED"/>
    <property type="match status" value="1"/>
</dbReference>
<feature type="domain" description="Insecticide toxin TcdB middle/C-terminal" evidence="6">
    <location>
        <begin position="823"/>
        <end position="924"/>
    </location>
</feature>
<feature type="region of interest" description="Disordered" evidence="4">
    <location>
        <begin position="2110"/>
        <end position="2213"/>
    </location>
</feature>
<evidence type="ECO:0000256" key="3">
    <source>
        <dbReference type="ARBA" id="ARBA00023026"/>
    </source>
</evidence>
<dbReference type="InterPro" id="IPR022044">
    <property type="entry name" value="TcdB_toxin_mid/C"/>
</dbReference>
<comment type="subcellular location">
    <subcellularLocation>
        <location evidence="1">Secreted</location>
    </subcellularLocation>
</comment>
<feature type="compositionally biased region" description="Polar residues" evidence="4">
    <location>
        <begin position="2198"/>
        <end position="2209"/>
    </location>
</feature>
<evidence type="ECO:0000256" key="4">
    <source>
        <dbReference type="SAM" id="MobiDB-lite"/>
    </source>
</evidence>
<evidence type="ECO:0000259" key="6">
    <source>
        <dbReference type="Pfam" id="PF12255"/>
    </source>
</evidence>
<dbReference type="Proteomes" id="UP000295124">
    <property type="component" value="Unassembled WGS sequence"/>
</dbReference>
<keyword evidence="3" id="KW-0843">Virulence</keyword>
<keyword evidence="2" id="KW-0964">Secreted</keyword>
<feature type="region of interest" description="Disordered" evidence="4">
    <location>
        <begin position="1"/>
        <end position="43"/>
    </location>
</feature>
<keyword evidence="5" id="KW-0812">Transmembrane</keyword>
<evidence type="ECO:0008006" key="10">
    <source>
        <dbReference type="Google" id="ProtNLM"/>
    </source>
</evidence>
<dbReference type="PANTHER" id="PTHR32305">
    <property type="match status" value="1"/>
</dbReference>
<dbReference type="InterPro" id="IPR022045">
    <property type="entry name" value="TcdB_toxin_mid/N"/>
</dbReference>
<dbReference type="SUPFAM" id="SSF69318">
    <property type="entry name" value="Integrin alpha N-terminal domain"/>
    <property type="match status" value="1"/>
</dbReference>
<dbReference type="OrthoDB" id="9765204at2"/>
<accession>A0A4R5A1Y0</accession>
<dbReference type="Pfam" id="PF12256">
    <property type="entry name" value="TcdB_toxin_midN"/>
    <property type="match status" value="1"/>
</dbReference>
<comment type="caution">
    <text evidence="8">The sequence shown here is derived from an EMBL/GenBank/DDBJ whole genome shotgun (WGS) entry which is preliminary data.</text>
</comment>
<feature type="transmembrane region" description="Helical" evidence="5">
    <location>
        <begin position="2293"/>
        <end position="2311"/>
    </location>
</feature>
<evidence type="ECO:0000313" key="9">
    <source>
        <dbReference type="Proteomes" id="UP000295124"/>
    </source>
</evidence>
<feature type="region of interest" description="Disordered" evidence="4">
    <location>
        <begin position="1332"/>
        <end position="1351"/>
    </location>
</feature>
<dbReference type="InterPro" id="IPR028994">
    <property type="entry name" value="Integrin_alpha_N"/>
</dbReference>
<dbReference type="InterPro" id="IPR050708">
    <property type="entry name" value="T6SS_VgrG/RHS"/>
</dbReference>
<keyword evidence="5" id="KW-1133">Transmembrane helix</keyword>
<dbReference type="EMBL" id="SMKX01000001">
    <property type="protein sequence ID" value="TDD63462.1"/>
    <property type="molecule type" value="Genomic_DNA"/>
</dbReference>
<dbReference type="Pfam" id="PF03534">
    <property type="entry name" value="SpvB"/>
    <property type="match status" value="1"/>
</dbReference>
<dbReference type="Pfam" id="PF12255">
    <property type="entry name" value="TcdB_toxin_midC"/>
    <property type="match status" value="1"/>
</dbReference>
<dbReference type="GO" id="GO:0005737">
    <property type="term" value="C:cytoplasm"/>
    <property type="evidence" value="ECO:0007669"/>
    <property type="project" value="InterPro"/>
</dbReference>
<evidence type="ECO:0000256" key="2">
    <source>
        <dbReference type="ARBA" id="ARBA00022525"/>
    </source>
</evidence>
<evidence type="ECO:0000259" key="7">
    <source>
        <dbReference type="Pfam" id="PF12256"/>
    </source>
</evidence>
<proteinExistence type="predicted"/>
<evidence type="ECO:0000313" key="8">
    <source>
        <dbReference type="EMBL" id="TDD63462.1"/>
    </source>
</evidence>
<keyword evidence="5" id="KW-0472">Membrane</keyword>
<protein>
    <recommendedName>
        <fullName evidence="10">Sugar-binding protein</fullName>
    </recommendedName>
</protein>
<feature type="transmembrane region" description="Helical" evidence="5">
    <location>
        <begin position="2258"/>
        <end position="2281"/>
    </location>
</feature>
<evidence type="ECO:0000256" key="1">
    <source>
        <dbReference type="ARBA" id="ARBA00004613"/>
    </source>
</evidence>
<dbReference type="InterPro" id="IPR003284">
    <property type="entry name" value="Sal_SpvB"/>
</dbReference>
<feature type="domain" description="Insecticide toxin TcdB middle/N-terminal" evidence="7">
    <location>
        <begin position="630"/>
        <end position="757"/>
    </location>
</feature>
<reference evidence="8 9" key="1">
    <citation type="submission" date="2019-03" db="EMBL/GenBank/DDBJ databases">
        <title>Draft genome sequences of novel Actinobacteria.</title>
        <authorList>
            <person name="Sahin N."/>
            <person name="Ay H."/>
            <person name="Saygin H."/>
        </authorList>
    </citation>
    <scope>NUCLEOTIDE SEQUENCE [LARGE SCALE GENOMIC DNA]</scope>
    <source>
        <strain evidence="8 9">JCM 13523</strain>
    </source>
</reference>
<feature type="compositionally biased region" description="Basic and acidic residues" evidence="4">
    <location>
        <begin position="22"/>
        <end position="33"/>
    </location>
</feature>
<dbReference type="Gene3D" id="2.180.10.10">
    <property type="entry name" value="RHS repeat-associated core"/>
    <property type="match status" value="1"/>
</dbReference>
<dbReference type="InterPro" id="IPR022385">
    <property type="entry name" value="Rhs_assc_core"/>
</dbReference>
<keyword evidence="9" id="KW-1185">Reference proteome</keyword>
<dbReference type="GO" id="GO:0005576">
    <property type="term" value="C:extracellular region"/>
    <property type="evidence" value="ECO:0007669"/>
    <property type="project" value="UniProtKB-SubCell"/>
</dbReference>
<dbReference type="RefSeq" id="WP_132164088.1">
    <property type="nucleotide sequence ID" value="NZ_SMKX01000001.1"/>
</dbReference>